<organism evidence="2 3">
    <name type="scientific">Seminavis robusta</name>
    <dbReference type="NCBI Taxonomy" id="568900"/>
    <lineage>
        <taxon>Eukaryota</taxon>
        <taxon>Sar</taxon>
        <taxon>Stramenopiles</taxon>
        <taxon>Ochrophyta</taxon>
        <taxon>Bacillariophyta</taxon>
        <taxon>Bacillariophyceae</taxon>
        <taxon>Bacillariophycidae</taxon>
        <taxon>Naviculales</taxon>
        <taxon>Naviculaceae</taxon>
        <taxon>Seminavis</taxon>
    </lineage>
</organism>
<feature type="compositionally biased region" description="Basic and acidic residues" evidence="1">
    <location>
        <begin position="484"/>
        <end position="496"/>
    </location>
</feature>
<feature type="region of interest" description="Disordered" evidence="1">
    <location>
        <begin position="468"/>
        <end position="496"/>
    </location>
</feature>
<proteinExistence type="predicted"/>
<feature type="region of interest" description="Disordered" evidence="1">
    <location>
        <begin position="326"/>
        <end position="357"/>
    </location>
</feature>
<protein>
    <submittedName>
        <fullName evidence="2">Uncharacterized protein</fullName>
    </submittedName>
</protein>
<sequence>MNKTAPHISQSPAMLPVARLDGTTTRMNKPSPIAASTAPQSVMVEGVPVETFRSELEGGQYNLTRDFFAKLRLNPSNDETRSVCMDRLAQCYRYRHHTQEPQAGSEAAPTISPPPSPPLSTLEKWTWNEPDNKDAHLLLGLFLITSAWSALRNHQSSTQQTAMTEEEHFAQFDKLAHKAERALAKAMEIDPTDPLPYANMLTAARGLPTIQATFQKFQQHCQDPHHLMVHQVVLHRLSPHWGGTVAEMLEFARSVTLQSDVPPPTGHPLWSLLCKAHLDAWEEAKKQREEDGTNNSKGQGHGHDSYWKHLKSKSKKELVHAYRKFRGKSHSSHGTACKASGSKNAINTGNTKQGSKEERSSSNLFAFCLYKIKAYSEVHDEMQYMIGNDPLAEPWNLESPLHWKGYYDHAKKKVAEHEASTGTNNQNKHRRKSVPAIPTTARGTGRCQLERKSVTLLFSPTVLSSGEFTLSDITSPSSSSGTGSDHKDREIVDPFA</sequence>
<feature type="compositionally biased region" description="Low complexity" evidence="1">
    <location>
        <begin position="471"/>
        <end position="483"/>
    </location>
</feature>
<keyword evidence="3" id="KW-1185">Reference proteome</keyword>
<gene>
    <name evidence="2" type="ORF">SEMRO_1_G000910.1</name>
</gene>
<feature type="region of interest" description="Disordered" evidence="1">
    <location>
        <begin position="415"/>
        <end position="444"/>
    </location>
</feature>
<evidence type="ECO:0000256" key="1">
    <source>
        <dbReference type="SAM" id="MobiDB-lite"/>
    </source>
</evidence>
<dbReference type="EMBL" id="CAICTM010000001">
    <property type="protein sequence ID" value="CAB9496113.1"/>
    <property type="molecule type" value="Genomic_DNA"/>
</dbReference>
<comment type="caution">
    <text evidence="2">The sequence shown here is derived from an EMBL/GenBank/DDBJ whole genome shotgun (WGS) entry which is preliminary data.</text>
</comment>
<feature type="region of interest" description="Disordered" evidence="1">
    <location>
        <begin position="98"/>
        <end position="120"/>
    </location>
</feature>
<accession>A0A9N8D489</accession>
<evidence type="ECO:0000313" key="2">
    <source>
        <dbReference type="EMBL" id="CAB9496113.1"/>
    </source>
</evidence>
<reference evidence="2" key="1">
    <citation type="submission" date="2020-06" db="EMBL/GenBank/DDBJ databases">
        <authorList>
            <consortium name="Plant Systems Biology data submission"/>
        </authorList>
    </citation>
    <scope>NUCLEOTIDE SEQUENCE</scope>
    <source>
        <strain evidence="2">D6</strain>
    </source>
</reference>
<dbReference type="AlphaFoldDB" id="A0A9N8D489"/>
<name>A0A9N8D489_9STRA</name>
<feature type="region of interest" description="Disordered" evidence="1">
    <location>
        <begin position="284"/>
        <end position="306"/>
    </location>
</feature>
<feature type="compositionally biased region" description="Polar residues" evidence="1">
    <location>
        <begin position="341"/>
        <end position="353"/>
    </location>
</feature>
<dbReference type="Proteomes" id="UP001153069">
    <property type="component" value="Unassembled WGS sequence"/>
</dbReference>
<evidence type="ECO:0000313" key="3">
    <source>
        <dbReference type="Proteomes" id="UP001153069"/>
    </source>
</evidence>